<name>A0A1V1P074_9BACT</name>
<dbReference type="SUPFAM" id="SSF55785">
    <property type="entry name" value="PYP-like sensor domain (PAS domain)"/>
    <property type="match status" value="1"/>
</dbReference>
<gene>
    <name evidence="4" type="ORF">OMM_04659</name>
</gene>
<dbReference type="Proteomes" id="UP000189670">
    <property type="component" value="Unassembled WGS sequence"/>
</dbReference>
<dbReference type="GO" id="GO:0016301">
    <property type="term" value="F:kinase activity"/>
    <property type="evidence" value="ECO:0007669"/>
    <property type="project" value="UniProtKB-KW"/>
</dbReference>
<dbReference type="GO" id="GO:0000160">
    <property type="term" value="P:phosphorelay signal transduction system"/>
    <property type="evidence" value="ECO:0007669"/>
    <property type="project" value="InterPro"/>
</dbReference>
<dbReference type="Gene3D" id="3.30.450.20">
    <property type="entry name" value="PAS domain"/>
    <property type="match status" value="1"/>
</dbReference>
<dbReference type="InterPro" id="IPR050595">
    <property type="entry name" value="Bact_response_regulator"/>
</dbReference>
<dbReference type="InterPro" id="IPR011006">
    <property type="entry name" value="CheY-like_superfamily"/>
</dbReference>
<evidence type="ECO:0000313" key="5">
    <source>
        <dbReference type="Proteomes" id="UP000189670"/>
    </source>
</evidence>
<dbReference type="Pfam" id="PF13188">
    <property type="entry name" value="PAS_8"/>
    <property type="match status" value="1"/>
</dbReference>
<dbReference type="InterPro" id="IPR035965">
    <property type="entry name" value="PAS-like_dom_sf"/>
</dbReference>
<dbReference type="InterPro" id="IPR001789">
    <property type="entry name" value="Sig_transdc_resp-reg_receiver"/>
</dbReference>
<feature type="domain" description="Response regulatory" evidence="3">
    <location>
        <begin position="10"/>
        <end position="126"/>
    </location>
</feature>
<dbReference type="PANTHER" id="PTHR44591">
    <property type="entry name" value="STRESS RESPONSE REGULATOR PROTEIN 1"/>
    <property type="match status" value="1"/>
</dbReference>
<dbReference type="PANTHER" id="PTHR44591:SF3">
    <property type="entry name" value="RESPONSE REGULATORY DOMAIN-CONTAINING PROTEIN"/>
    <property type="match status" value="1"/>
</dbReference>
<dbReference type="Gene3D" id="3.40.50.2300">
    <property type="match status" value="1"/>
</dbReference>
<dbReference type="AlphaFoldDB" id="A0A1V1P074"/>
<dbReference type="SMART" id="SM00091">
    <property type="entry name" value="PAS"/>
    <property type="match status" value="1"/>
</dbReference>
<evidence type="ECO:0000256" key="2">
    <source>
        <dbReference type="PROSITE-ProRule" id="PRU00169"/>
    </source>
</evidence>
<dbReference type="Pfam" id="PF00072">
    <property type="entry name" value="Response_reg"/>
    <property type="match status" value="1"/>
</dbReference>
<dbReference type="SUPFAM" id="SSF52172">
    <property type="entry name" value="CheY-like"/>
    <property type="match status" value="1"/>
</dbReference>
<protein>
    <submittedName>
        <fullName evidence="4">Two-component system, unclassified family, sensor histidine kinase and response regulator</fullName>
    </submittedName>
</protein>
<reference evidence="5" key="1">
    <citation type="submission" date="2012-11" db="EMBL/GenBank/DDBJ databases">
        <authorList>
            <person name="Lucero-Rivera Y.E."/>
            <person name="Tovar-Ramirez D."/>
        </authorList>
    </citation>
    <scope>NUCLEOTIDE SEQUENCE [LARGE SCALE GENOMIC DNA]</scope>
    <source>
        <strain evidence="5">Araruama</strain>
    </source>
</reference>
<comment type="caution">
    <text evidence="4">The sequence shown here is derived from an EMBL/GenBank/DDBJ whole genome shotgun (WGS) entry which is preliminary data.</text>
</comment>
<evidence type="ECO:0000313" key="4">
    <source>
        <dbReference type="EMBL" id="ETR68269.1"/>
    </source>
</evidence>
<dbReference type="EMBL" id="ATBP01001012">
    <property type="protein sequence ID" value="ETR68269.1"/>
    <property type="molecule type" value="Genomic_DNA"/>
</dbReference>
<organism evidence="4 5">
    <name type="scientific">Candidatus Magnetoglobus multicellularis str. Araruama</name>
    <dbReference type="NCBI Taxonomy" id="890399"/>
    <lineage>
        <taxon>Bacteria</taxon>
        <taxon>Pseudomonadati</taxon>
        <taxon>Thermodesulfobacteriota</taxon>
        <taxon>Desulfobacteria</taxon>
        <taxon>Desulfobacterales</taxon>
        <taxon>Desulfobacteraceae</taxon>
        <taxon>Candidatus Magnetoglobus</taxon>
    </lineage>
</organism>
<dbReference type="PROSITE" id="PS50110">
    <property type="entry name" value="RESPONSE_REGULATORY"/>
    <property type="match status" value="1"/>
</dbReference>
<keyword evidence="4" id="KW-0808">Transferase</keyword>
<accession>A0A1V1P074</accession>
<proteinExistence type="predicted"/>
<keyword evidence="1 2" id="KW-0597">Phosphoprotein</keyword>
<evidence type="ECO:0000259" key="3">
    <source>
        <dbReference type="PROSITE" id="PS50110"/>
    </source>
</evidence>
<keyword evidence="4" id="KW-0418">Kinase</keyword>
<dbReference type="SMART" id="SM00448">
    <property type="entry name" value="REC"/>
    <property type="match status" value="1"/>
</dbReference>
<feature type="modified residue" description="4-aspartylphosphate" evidence="2">
    <location>
        <position position="59"/>
    </location>
</feature>
<dbReference type="InterPro" id="IPR000014">
    <property type="entry name" value="PAS"/>
</dbReference>
<sequence>MNKQLPFKENILIVDDKPETLSVLTEILIEHGYNIRTALNVDIALKSACQYTPDLILMDVRMPGTDGFEACKMLKRIKQLQHVPVIFLTGATDINAKIAAFQSGGVDYITKPFANDEVLARIKTHLIIKQERERYQALAEATTEGILIHDNGVIVDINPAFETMMHCGKDIISKNIKTVFSTKSLKALSQLPKKTKNIVSLMNNYLMELL</sequence>
<evidence type="ECO:0000256" key="1">
    <source>
        <dbReference type="ARBA" id="ARBA00022553"/>
    </source>
</evidence>